<dbReference type="UniPathway" id="UPA00047">
    <property type="reaction ID" value="UER00055"/>
</dbReference>
<accession>A0A556AU10</accession>
<gene>
    <name evidence="10" type="primary">ilvN</name>
    <name evidence="10" type="ORF">FOZ76_09150</name>
</gene>
<evidence type="ECO:0000256" key="2">
    <source>
        <dbReference type="ARBA" id="ARBA00005025"/>
    </source>
</evidence>
<evidence type="ECO:0000256" key="6">
    <source>
        <dbReference type="ARBA" id="ARBA00022605"/>
    </source>
</evidence>
<dbReference type="NCBIfam" id="NF006036">
    <property type="entry name" value="PRK08178.1"/>
    <property type="match status" value="1"/>
</dbReference>
<dbReference type="UniPathway" id="UPA00049">
    <property type="reaction ID" value="UER00059"/>
</dbReference>
<dbReference type="GO" id="GO:0009097">
    <property type="term" value="P:isoleucine biosynthetic process"/>
    <property type="evidence" value="ECO:0007669"/>
    <property type="project" value="UniProtKB-UniPathway"/>
</dbReference>
<dbReference type="PANTHER" id="PTHR30239:SF4">
    <property type="entry name" value="ACETOLACTATE SYNTHASE ISOZYME 1 SMALL SUBUNIT"/>
    <property type="match status" value="1"/>
</dbReference>
<dbReference type="SUPFAM" id="SSF55021">
    <property type="entry name" value="ACT-like"/>
    <property type="match status" value="1"/>
</dbReference>
<dbReference type="EC" id="2.2.1.6" evidence="5"/>
<keyword evidence="7" id="KW-0100">Branched-chain amino acid biosynthesis</keyword>
<dbReference type="AlphaFoldDB" id="A0A556AU10"/>
<dbReference type="InterPro" id="IPR045865">
    <property type="entry name" value="ACT-like_dom_sf"/>
</dbReference>
<evidence type="ECO:0000256" key="1">
    <source>
        <dbReference type="ARBA" id="ARBA00004974"/>
    </source>
</evidence>
<dbReference type="PANTHER" id="PTHR30239">
    <property type="entry name" value="ACETOLACTATE SYNTHASE SMALL SUBUNIT"/>
    <property type="match status" value="1"/>
</dbReference>
<dbReference type="OrthoDB" id="9787365at2"/>
<dbReference type="GO" id="GO:0003984">
    <property type="term" value="F:acetolactate synthase activity"/>
    <property type="evidence" value="ECO:0007669"/>
    <property type="project" value="UniProtKB-EC"/>
</dbReference>
<evidence type="ECO:0000313" key="10">
    <source>
        <dbReference type="EMBL" id="TSH96396.1"/>
    </source>
</evidence>
<dbReference type="InterPro" id="IPR054480">
    <property type="entry name" value="AHAS_small-like_ACT"/>
</dbReference>
<evidence type="ECO:0000256" key="4">
    <source>
        <dbReference type="ARBA" id="ARBA00011744"/>
    </source>
</evidence>
<proteinExistence type="inferred from homology"/>
<dbReference type="GO" id="GO:0009099">
    <property type="term" value="P:L-valine biosynthetic process"/>
    <property type="evidence" value="ECO:0007669"/>
    <property type="project" value="UniProtKB-UniPathway"/>
</dbReference>
<evidence type="ECO:0000256" key="7">
    <source>
        <dbReference type="ARBA" id="ARBA00023304"/>
    </source>
</evidence>
<sequence>MNAITQDESQALSRAVLEIDVANHPGVMSHVVGLFARRAFNVEGILCLPVDDGRCSRIWLRVHEDARLAQMIRQLEKLEDVAAVRRHHGGHAVFTRLGAFFQPGQDVHTSGHGAGGDGIRTA</sequence>
<comment type="pathway">
    <text evidence="2">Amino-acid biosynthesis; L-valine biosynthesis; L-valine from pyruvate: step 1/4.</text>
</comment>
<keyword evidence="6" id="KW-0028">Amino-acid biosynthesis</keyword>
<evidence type="ECO:0000259" key="9">
    <source>
        <dbReference type="PROSITE" id="PS51671"/>
    </source>
</evidence>
<keyword evidence="10" id="KW-0808">Transferase</keyword>
<evidence type="ECO:0000256" key="3">
    <source>
        <dbReference type="ARBA" id="ARBA00006341"/>
    </source>
</evidence>
<dbReference type="CDD" id="cd04878">
    <property type="entry name" value="ACT_AHAS"/>
    <property type="match status" value="1"/>
</dbReference>
<organism evidence="10 11">
    <name type="scientific">Verticiella sediminum</name>
    <dbReference type="NCBI Taxonomy" id="1247510"/>
    <lineage>
        <taxon>Bacteria</taxon>
        <taxon>Pseudomonadati</taxon>
        <taxon>Pseudomonadota</taxon>
        <taxon>Betaproteobacteria</taxon>
        <taxon>Burkholderiales</taxon>
        <taxon>Alcaligenaceae</taxon>
        <taxon>Verticiella</taxon>
    </lineage>
</organism>
<comment type="catalytic activity">
    <reaction evidence="8">
        <text>2 pyruvate + H(+) = (2S)-2-acetolactate + CO2</text>
        <dbReference type="Rhea" id="RHEA:25249"/>
        <dbReference type="ChEBI" id="CHEBI:15361"/>
        <dbReference type="ChEBI" id="CHEBI:15378"/>
        <dbReference type="ChEBI" id="CHEBI:16526"/>
        <dbReference type="ChEBI" id="CHEBI:58476"/>
        <dbReference type="EC" id="2.2.1.6"/>
    </reaction>
</comment>
<dbReference type="InterPro" id="IPR039557">
    <property type="entry name" value="AHAS_ACT"/>
</dbReference>
<reference evidence="10 11" key="1">
    <citation type="submission" date="2019-07" db="EMBL/GenBank/DDBJ databases">
        <title>Qingshengfaniella alkalisoli gen. nov., sp. nov., isolated from saline soil.</title>
        <authorList>
            <person name="Xu L."/>
            <person name="Huang X.-X."/>
            <person name="Sun J.-Q."/>
        </authorList>
    </citation>
    <scope>NUCLEOTIDE SEQUENCE [LARGE SCALE GENOMIC DNA]</scope>
    <source>
        <strain evidence="10 11">DSM 27279</strain>
    </source>
</reference>
<comment type="pathway">
    <text evidence="1">Amino-acid biosynthesis; L-isoleucine biosynthesis; L-isoleucine from 2-oxobutanoate: step 1/4.</text>
</comment>
<dbReference type="Gene3D" id="3.30.70.260">
    <property type="match status" value="1"/>
</dbReference>
<comment type="subunit">
    <text evidence="4">Dimer of large and small chains.</text>
</comment>
<name>A0A556AU10_9BURK</name>
<evidence type="ECO:0000256" key="5">
    <source>
        <dbReference type="ARBA" id="ARBA00013145"/>
    </source>
</evidence>
<comment type="caution">
    <text evidence="10">The sequence shown here is derived from an EMBL/GenBank/DDBJ whole genome shotgun (WGS) entry which is preliminary data.</text>
</comment>
<protein>
    <recommendedName>
        <fullName evidence="5">acetolactate synthase</fullName>
        <ecNumber evidence="5">2.2.1.6</ecNumber>
    </recommendedName>
</protein>
<evidence type="ECO:0000256" key="8">
    <source>
        <dbReference type="ARBA" id="ARBA00048670"/>
    </source>
</evidence>
<dbReference type="Proteomes" id="UP000318405">
    <property type="component" value="Unassembled WGS sequence"/>
</dbReference>
<dbReference type="RefSeq" id="WP_143947846.1">
    <property type="nucleotide sequence ID" value="NZ_BAABMB010000002.1"/>
</dbReference>
<dbReference type="InterPro" id="IPR004789">
    <property type="entry name" value="Acetalactate_synth_ssu"/>
</dbReference>
<dbReference type="EMBL" id="VLTJ01000016">
    <property type="protein sequence ID" value="TSH96396.1"/>
    <property type="molecule type" value="Genomic_DNA"/>
</dbReference>
<comment type="similarity">
    <text evidence="3">Belongs to the acetolactate synthase small subunit family.</text>
</comment>
<evidence type="ECO:0000313" key="11">
    <source>
        <dbReference type="Proteomes" id="UP000318405"/>
    </source>
</evidence>
<dbReference type="InterPro" id="IPR002912">
    <property type="entry name" value="ACT_dom"/>
</dbReference>
<feature type="domain" description="ACT" evidence="9">
    <location>
        <begin position="16"/>
        <end position="89"/>
    </location>
</feature>
<dbReference type="Pfam" id="PF22629">
    <property type="entry name" value="ACT_AHAS_ss"/>
    <property type="match status" value="1"/>
</dbReference>
<dbReference type="PROSITE" id="PS51671">
    <property type="entry name" value="ACT"/>
    <property type="match status" value="1"/>
</dbReference>
<dbReference type="GO" id="GO:1990610">
    <property type="term" value="F:acetolactate synthase regulator activity"/>
    <property type="evidence" value="ECO:0007669"/>
    <property type="project" value="InterPro"/>
</dbReference>
<keyword evidence="11" id="KW-1185">Reference proteome</keyword>
<dbReference type="GO" id="GO:0005829">
    <property type="term" value="C:cytosol"/>
    <property type="evidence" value="ECO:0007669"/>
    <property type="project" value="TreeGrafter"/>
</dbReference>